<dbReference type="Gene3D" id="3.20.20.80">
    <property type="entry name" value="Glycosidases"/>
    <property type="match status" value="1"/>
</dbReference>
<dbReference type="Gene3D" id="2.60.40.10">
    <property type="entry name" value="Immunoglobulins"/>
    <property type="match status" value="1"/>
</dbReference>
<dbReference type="RefSeq" id="WP_237967194.1">
    <property type="nucleotide sequence ID" value="NZ_JAKNHQ010000029.1"/>
</dbReference>
<gene>
    <name evidence="9" type="ORF">L0P57_13425</name>
</gene>
<accession>A0ABS9MMH7</accession>
<evidence type="ECO:0000256" key="1">
    <source>
        <dbReference type="ARBA" id="ARBA00007401"/>
    </source>
</evidence>
<dbReference type="InterPro" id="IPR008979">
    <property type="entry name" value="Galactose-bd-like_sf"/>
</dbReference>
<evidence type="ECO:0000256" key="5">
    <source>
        <dbReference type="SAM" id="MobiDB-lite"/>
    </source>
</evidence>
<dbReference type="PANTHER" id="PTHR42732">
    <property type="entry name" value="BETA-GALACTOSIDASE"/>
    <property type="match status" value="1"/>
</dbReference>
<protein>
    <submittedName>
        <fullName evidence="9">Carbohydrate-binding protein</fullName>
    </submittedName>
</protein>
<evidence type="ECO:0000259" key="7">
    <source>
        <dbReference type="PROSITE" id="PS50022"/>
    </source>
</evidence>
<dbReference type="SUPFAM" id="SSF49785">
    <property type="entry name" value="Galactose-binding domain-like"/>
    <property type="match status" value="4"/>
</dbReference>
<evidence type="ECO:0000313" key="9">
    <source>
        <dbReference type="EMBL" id="MCG4611926.1"/>
    </source>
</evidence>
<dbReference type="SUPFAM" id="SSF49303">
    <property type="entry name" value="beta-Galactosidase/glucuronidase domain"/>
    <property type="match status" value="1"/>
</dbReference>
<dbReference type="CDD" id="cd04084">
    <property type="entry name" value="CBM6_xylanase-like"/>
    <property type="match status" value="1"/>
</dbReference>
<evidence type="ECO:0000313" key="10">
    <source>
        <dbReference type="Proteomes" id="UP001298681"/>
    </source>
</evidence>
<dbReference type="InterPro" id="IPR006102">
    <property type="entry name" value="Ig-like_GH2"/>
</dbReference>
<feature type="domain" description="CBM6" evidence="8">
    <location>
        <begin position="1249"/>
        <end position="1376"/>
    </location>
</feature>
<dbReference type="InterPro" id="IPR017853">
    <property type="entry name" value="GH"/>
</dbReference>
<dbReference type="EMBL" id="JAKNHQ010000029">
    <property type="protein sequence ID" value="MCG4611926.1"/>
    <property type="molecule type" value="Genomic_DNA"/>
</dbReference>
<dbReference type="PROSITE" id="PS51175">
    <property type="entry name" value="CBM6"/>
    <property type="match status" value="1"/>
</dbReference>
<keyword evidence="10" id="KW-1185">Reference proteome</keyword>
<dbReference type="Pfam" id="PF00754">
    <property type="entry name" value="F5_F8_type_C"/>
    <property type="match status" value="1"/>
</dbReference>
<dbReference type="InterPro" id="IPR005084">
    <property type="entry name" value="CBM6"/>
</dbReference>
<feature type="signal peptide" evidence="6">
    <location>
        <begin position="1"/>
        <end position="34"/>
    </location>
</feature>
<evidence type="ECO:0000256" key="4">
    <source>
        <dbReference type="ARBA" id="ARBA00023295"/>
    </source>
</evidence>
<dbReference type="InterPro" id="IPR013783">
    <property type="entry name" value="Ig-like_fold"/>
</dbReference>
<dbReference type="Gene3D" id="1.20.1270.90">
    <property type="entry name" value="AF1782-like"/>
    <property type="match status" value="3"/>
</dbReference>
<dbReference type="Gene3D" id="2.60.120.260">
    <property type="entry name" value="Galactose-binding domain-like"/>
    <property type="match status" value="4"/>
</dbReference>
<dbReference type="SMART" id="SM00606">
    <property type="entry name" value="CBD_IV"/>
    <property type="match status" value="2"/>
</dbReference>
<dbReference type="PROSITE" id="PS50022">
    <property type="entry name" value="FA58C_3"/>
    <property type="match status" value="1"/>
</dbReference>
<keyword evidence="2 6" id="KW-0732">Signal</keyword>
<dbReference type="InterPro" id="IPR051913">
    <property type="entry name" value="GH2_Domain-Containing"/>
</dbReference>
<evidence type="ECO:0000259" key="8">
    <source>
        <dbReference type="PROSITE" id="PS51175"/>
    </source>
</evidence>
<name>A0ABS9MMH7_9FIRM</name>
<comment type="caution">
    <text evidence="9">The sequence shown here is derived from an EMBL/GenBank/DDBJ whole genome shotgun (WGS) entry which is preliminary data.</text>
</comment>
<comment type="similarity">
    <text evidence="1">Belongs to the glycosyl hydrolase 2 family.</text>
</comment>
<evidence type="ECO:0000256" key="6">
    <source>
        <dbReference type="SAM" id="SignalP"/>
    </source>
</evidence>
<dbReference type="InterPro" id="IPR036156">
    <property type="entry name" value="Beta-gal/glucu_dom_sf"/>
</dbReference>
<proteinExistence type="inferred from homology"/>
<keyword evidence="3" id="KW-0378">Hydrolase</keyword>
<feature type="region of interest" description="Disordered" evidence="5">
    <location>
        <begin position="1255"/>
        <end position="1277"/>
    </location>
</feature>
<feature type="non-terminal residue" evidence="9">
    <location>
        <position position="1779"/>
    </location>
</feature>
<dbReference type="Proteomes" id="UP001298681">
    <property type="component" value="Unassembled WGS sequence"/>
</dbReference>
<dbReference type="PANTHER" id="PTHR42732:SF1">
    <property type="entry name" value="BETA-MANNOSIDASE"/>
    <property type="match status" value="1"/>
</dbReference>
<dbReference type="InterPro" id="IPR000421">
    <property type="entry name" value="FA58C"/>
</dbReference>
<dbReference type="SMART" id="SM00231">
    <property type="entry name" value="FA58C"/>
    <property type="match status" value="1"/>
</dbReference>
<evidence type="ECO:0000256" key="2">
    <source>
        <dbReference type="ARBA" id="ARBA00022729"/>
    </source>
</evidence>
<reference evidence="9 10" key="1">
    <citation type="submission" date="2022-01" db="EMBL/GenBank/DDBJ databases">
        <title>Collection of gut derived symbiotic bacterial strains cultured from healthy donors.</title>
        <authorList>
            <person name="Lin H."/>
            <person name="Kohout C."/>
            <person name="Waligurski E."/>
            <person name="Pamer E.G."/>
        </authorList>
    </citation>
    <scope>NUCLEOTIDE SEQUENCE [LARGE SCALE GENOMIC DNA]</scope>
    <source>
        <strain evidence="9 10">DFI.7.58</strain>
    </source>
</reference>
<dbReference type="Pfam" id="PF00703">
    <property type="entry name" value="Glyco_hydro_2"/>
    <property type="match status" value="1"/>
</dbReference>
<organism evidence="9 10">
    <name type="scientific">Anaeromassilibacillus senegalensis</name>
    <dbReference type="NCBI Taxonomy" id="1673717"/>
    <lineage>
        <taxon>Bacteria</taxon>
        <taxon>Bacillati</taxon>
        <taxon>Bacillota</taxon>
        <taxon>Clostridia</taxon>
        <taxon>Eubacteriales</taxon>
        <taxon>Acutalibacteraceae</taxon>
        <taxon>Anaeromassilibacillus</taxon>
    </lineage>
</organism>
<dbReference type="InterPro" id="IPR006584">
    <property type="entry name" value="Cellulose-bd_IV"/>
</dbReference>
<dbReference type="Pfam" id="PF03422">
    <property type="entry name" value="CBM_6"/>
    <property type="match status" value="2"/>
</dbReference>
<feature type="chain" id="PRO_5045763720" evidence="6">
    <location>
        <begin position="35"/>
        <end position="1779"/>
    </location>
</feature>
<feature type="domain" description="F5/8 type C" evidence="7">
    <location>
        <begin position="28"/>
        <end position="178"/>
    </location>
</feature>
<keyword evidence="4" id="KW-0326">Glycosidase</keyword>
<dbReference type="SUPFAM" id="SSF51445">
    <property type="entry name" value="(Trans)glycosidases"/>
    <property type="match status" value="1"/>
</dbReference>
<sequence>MSKKGFFARRVTAMACTAALLASSIPLSWVQAVAYDNNPVKIPQFLMTATASSEESSSDTCYASLAIDGDSGTMWHTRWSTSASAPHWISVDLGRNVELTKLTYLPRQDGNSNGYIREYAISVSADGNTYTPIAEGSWESDMTEKEAVFSAPVSARYVRLEAVNASMASCAELNFFAAESVYAPLWDQLDNAYEAIGQAEAGEEIGQYPQEQIDLFQQAIDEAELQAASLPESDEAAIQAAADTLSAAMHAFEESRNMYGRDDLETLLGESQSLLDGTGTGTENGQASEEAKNAFAAAIQEADAVFQDQAANKTQIHSAYEALDSAVAVFQDHIVTDQKSLAGVWELKLGSYSPEDGTLSDTCILPGTLDENKKGNRNTSVNTNHLNRKYTYTGDAVYQKKVFIPENWAGKHVTFLMERTKNTQVWVNGQEQANYNSNDTLGTAQEYVLSGLIPGQENTITVQVRNTDYQVGTNSHMLTEETVTNWNGILGKIELKAVDPVFIQDVRIYPDIHAKTALAKITLSNTTGQAVNGNLTLQAHSYNHEGDVHTVPQAVQEFSLAADETEKEIEVTYAMGDDVRLWSEFDPSMYEMTVSLDAEGMYSDTFVENFGMREFKTSGTKFTINGTTTFMRGEGNSAVFPLTGYPYMTKEEWLDFFSTAQELGINFFRFHSWTPPEAAFEAADELGIYMQPELYGFGGTPFGDYFNEEAVRILEYLANHPSFVMFAWGNELNTTGSNRDGANALRELCRSVDDTRLYAEGSNNNFWAPSLNEGDDYWTTCKTRANSDPYHTRISFSWVDAASGGALESMQPNTTFTYQHAIEEVDKPLMNHEAGQYQVLPLFDEEIPKYESGVFEARNLQYYRDLMESKGLLHMNEIFSKVSARVSAIGYRADMETALRTPDMAGYQLLSIQDFPGQGTAHVGILDNFMEDKPGGFTKEQYKSFNDSVVVLAQLPKLVLTNSEDLTGTISVVNYGPAALDGVVGQWKLTNGDTVLAEGTLDATDVAQGGVTEIGAFTTSLAGVTEAAKLKLEVSVDSIGSNSYDLWVYPSDLNPTVPSDVLVSTNMDQATLQALENGQKVLFLPEPSLKTIPDSVAVRWTTDYWSKMFHRSDRDAHTMGMYVQNDHPIFRYFPTEYFNDYQWFNLMKGSRAVVLDDAPADLEPLAWNIDHMEWSRKLGSLFEANVGAGKLVVCTFDLLNQMEEYPEAKQLYYSILQYMASDEFQPEAELTPEYLTQTFVEKTNVDPYETIEAESYAESSGNLRTESGTGETGEPETALGGITSGNWVLYEDVDFGLNGCAKITINGSNNNSYSQIIDVRLDSPTGELVTTLEFQPTGSWSEYKSQTFDIPRISGLHDLVLVFQNGSIALNSFWFEEGTVQYISPYEQMNPESAAGDIEITDIDGGSHVIMQNYVSAITDQVEIKFNNVEFGSYGSKEVTIQGRSLNGEDVHGYLRYNDNGTEKTIPFVFKAGEGESYELSSETFFKQTVPAKGIMGPQDLVIGFEKGTSFDFEALVFTGYDSAPVVNEDYENAMQEAADITAKVENRPLLYTEETWKIFEAAYKSASAVDIYDNDAVAEAAEQLQAAIDGLVLTGRSKSAYTTTYARNYDSVDGSVNLERGEPDQVVGGFDKGEILYYDGLDFGSTGASKLTVRVANGRADTEEEKEALLRFRFGEGDNEFVDVRIAQTGGWDAAHDQDFTVEIPSSLWNGVKDVSIELVEGAVAFHSFTFEETENTEPQLLTVQWSGNASMSVEGNAEEIISTDAIYGAKVQPGEEL</sequence>
<evidence type="ECO:0000256" key="3">
    <source>
        <dbReference type="ARBA" id="ARBA00022801"/>
    </source>
</evidence>